<protein>
    <submittedName>
        <fullName evidence="7">PIP49_C domain-containing protein</fullName>
    </submittedName>
</protein>
<dbReference type="Pfam" id="PF12260">
    <property type="entry name" value="PIP49_C"/>
    <property type="match status" value="1"/>
</dbReference>
<feature type="domain" description="FAM69 protein-kinase" evidence="5">
    <location>
        <begin position="352"/>
        <end position="525"/>
    </location>
</feature>
<keyword evidence="3" id="KW-0964">Secreted</keyword>
<dbReference type="SUPFAM" id="SSF51445">
    <property type="entry name" value="(Trans)glycosidases"/>
    <property type="match status" value="1"/>
</dbReference>
<accession>A0A1I8IZ18</accession>
<keyword evidence="6" id="KW-1185">Reference proteome</keyword>
<evidence type="ECO:0000313" key="7">
    <source>
        <dbReference type="WBParaSite" id="maker-uti_cns_0045383-snap-gene-3.39-mRNA-1"/>
    </source>
</evidence>
<evidence type="ECO:0000256" key="2">
    <source>
        <dbReference type="ARBA" id="ARBA00006338"/>
    </source>
</evidence>
<keyword evidence="4" id="KW-0732">Signal</keyword>
<dbReference type="InterPro" id="IPR017853">
    <property type="entry name" value="GH"/>
</dbReference>
<reference evidence="7" key="1">
    <citation type="submission" date="2016-11" db="UniProtKB">
        <authorList>
            <consortium name="WormBaseParasite"/>
        </authorList>
    </citation>
    <scope>IDENTIFICATION</scope>
</reference>
<dbReference type="InterPro" id="IPR022049">
    <property type="entry name" value="FAM69_kinase_dom"/>
</dbReference>
<dbReference type="WBParaSite" id="maker-uti_cns_0045383-snap-gene-3.39-mRNA-1">
    <property type="protein sequence ID" value="maker-uti_cns_0045383-snap-gene-3.39-mRNA-1"/>
    <property type="gene ID" value="maker-uti_cns_0045383-snap-gene-3.39"/>
</dbReference>
<dbReference type="InterPro" id="IPR020519">
    <property type="entry name" value="DIPK2A/B"/>
</dbReference>
<dbReference type="GO" id="GO:0005576">
    <property type="term" value="C:extracellular region"/>
    <property type="evidence" value="ECO:0007669"/>
    <property type="project" value="UniProtKB-SubCell"/>
</dbReference>
<evidence type="ECO:0000313" key="6">
    <source>
        <dbReference type="Proteomes" id="UP000095280"/>
    </source>
</evidence>
<comment type="subcellular location">
    <subcellularLocation>
        <location evidence="1">Secreted</location>
    </subcellularLocation>
</comment>
<dbReference type="PANTHER" id="PTHR32073">
    <property type="entry name" value="GH11358P"/>
    <property type="match status" value="1"/>
</dbReference>
<dbReference type="PANTHER" id="PTHR32073:SF7">
    <property type="entry name" value="GH11358P"/>
    <property type="match status" value="1"/>
</dbReference>
<name>A0A1I8IZ18_9PLAT</name>
<evidence type="ECO:0000259" key="5">
    <source>
        <dbReference type="Pfam" id="PF12260"/>
    </source>
</evidence>
<organism evidence="6 7">
    <name type="scientific">Macrostomum lignano</name>
    <dbReference type="NCBI Taxonomy" id="282301"/>
    <lineage>
        <taxon>Eukaryota</taxon>
        <taxon>Metazoa</taxon>
        <taxon>Spiralia</taxon>
        <taxon>Lophotrochozoa</taxon>
        <taxon>Platyhelminthes</taxon>
        <taxon>Rhabditophora</taxon>
        <taxon>Macrostomorpha</taxon>
        <taxon>Macrostomida</taxon>
        <taxon>Macrostomidae</taxon>
        <taxon>Macrostomum</taxon>
    </lineage>
</organism>
<comment type="similarity">
    <text evidence="2">Belongs to the DIPK family.</text>
</comment>
<dbReference type="Proteomes" id="UP000095280">
    <property type="component" value="Unplaced"/>
</dbReference>
<dbReference type="AlphaFoldDB" id="A0A1I8IZ18"/>
<sequence length="548" mass="62652">MIDEVVALHQACLGSKSHLLRHFHIGADEVYFLRRCPNCRASGQTEHQLFLSHPILWDDMLRQVDPELIRASKLSSLAQPMITPLYHHSENTQAWLGVMRDYQQASANCKQLAGFVLTGWQRNLPPTNELSFPGWRVYVCVYKLQALRNEFFTFLNSDWVQGWMSARHTSRLLSSPAVVEKISSQVDRYRHELSAGEAAFKAACDSVLLPAGSEEWLDQQIRPLRRKCEKMIANANQILNPSKHVFEGRRGRYKGAPVVIKSLATPEQLERVQRGLCKSTDLQESHRCNMRDALWKRLPLGEDTLTLYDVRGENDFFRCPSQRLLDAVKEAFRLRDPEKPKRLLRNEEMSLLFTALVNPEPLLLMTFTSEKGWPFPRYYGACGRFIVVEHRGRSATDYLTAPLSERLLLSMRILQLAIKLTASDTGFSLYLNDWDLANFAVYPDTRTVTLVDLSNVIVVDTLQLNSYVSRQHHTTNGSKAKVDEVCDHRLSDWNLLHACSMLRLSLLNDQIADSQQVGDYLNECASAQPKRSRFQLAKLIIDALDKPI</sequence>
<evidence type="ECO:0000256" key="4">
    <source>
        <dbReference type="ARBA" id="ARBA00022729"/>
    </source>
</evidence>
<proteinExistence type="inferred from homology"/>
<dbReference type="Gene3D" id="3.20.20.80">
    <property type="entry name" value="Glycosidases"/>
    <property type="match status" value="1"/>
</dbReference>
<evidence type="ECO:0000256" key="3">
    <source>
        <dbReference type="ARBA" id="ARBA00022525"/>
    </source>
</evidence>
<evidence type="ECO:0000256" key="1">
    <source>
        <dbReference type="ARBA" id="ARBA00004613"/>
    </source>
</evidence>